<evidence type="ECO:0000313" key="5">
    <source>
        <dbReference type="Proteomes" id="UP000823521"/>
    </source>
</evidence>
<evidence type="ECO:0000259" key="3">
    <source>
        <dbReference type="Pfam" id="PF01494"/>
    </source>
</evidence>
<dbReference type="Gene3D" id="3.50.50.60">
    <property type="entry name" value="FAD/NAD(P)-binding domain"/>
    <property type="match status" value="2"/>
</dbReference>
<evidence type="ECO:0000313" key="4">
    <source>
        <dbReference type="EMBL" id="MBO4207338.1"/>
    </source>
</evidence>
<organism evidence="4 5">
    <name type="scientific">Micromonospora echinofusca</name>
    <dbReference type="NCBI Taxonomy" id="47858"/>
    <lineage>
        <taxon>Bacteria</taxon>
        <taxon>Bacillati</taxon>
        <taxon>Actinomycetota</taxon>
        <taxon>Actinomycetes</taxon>
        <taxon>Micromonosporales</taxon>
        <taxon>Micromonosporaceae</taxon>
        <taxon>Micromonospora</taxon>
    </lineage>
</organism>
<dbReference type="InterPro" id="IPR036188">
    <property type="entry name" value="FAD/NAD-bd_sf"/>
</dbReference>
<keyword evidence="5" id="KW-1185">Reference proteome</keyword>
<evidence type="ECO:0000256" key="1">
    <source>
        <dbReference type="ARBA" id="ARBA00023002"/>
    </source>
</evidence>
<reference evidence="4 5" key="1">
    <citation type="submission" date="2019-12" db="EMBL/GenBank/DDBJ databases">
        <title>Whole genome sequencing of endophytic Actinobacterium Micromonospora sp. MPMI6T.</title>
        <authorList>
            <person name="Evv R."/>
            <person name="Podile A.R."/>
        </authorList>
    </citation>
    <scope>NUCLEOTIDE SEQUENCE [LARGE SCALE GENOMIC DNA]</scope>
    <source>
        <strain evidence="4 5">MPMI6</strain>
    </source>
</reference>
<evidence type="ECO:0000256" key="2">
    <source>
        <dbReference type="ARBA" id="ARBA00023027"/>
    </source>
</evidence>
<dbReference type="InterPro" id="IPR002938">
    <property type="entry name" value="FAD-bd"/>
</dbReference>
<dbReference type="Pfam" id="PF01494">
    <property type="entry name" value="FAD_binding_3"/>
    <property type="match status" value="1"/>
</dbReference>
<keyword evidence="2" id="KW-0520">NAD</keyword>
<proteinExistence type="predicted"/>
<protein>
    <submittedName>
        <fullName evidence="4">FAD-binding protein</fullName>
    </submittedName>
</protein>
<dbReference type="RefSeq" id="WP_208814232.1">
    <property type="nucleotide sequence ID" value="NZ_WVUH01000117.1"/>
</dbReference>
<sequence length="427" mass="45218">MTDVDVVVCGAGVGGLAAAHTLSRSGLDVLLLDRRAEPADVPKGELLQPESVQILDQLGALPALHAGGAVGVDRLAIRDPAGRMLLPVAYTDLPGAYRQILCTGYRSVLDALAGVLPGTVTVRRGVLVTGVRRTPDGRVDGVTVRDGGTDREITARLVVAADGVSSKLREAVGLDLHRRPYDHRLVAFDVAAPPVDAEVCAYLTDRGLRLVYPLPGGRSRVYVQIRPDDLRDGTMADLDGWCDGLLAEVPALGPLAGPLRDSLPTRQALTVHRLRAPRLTVPGLALVGEAAHAVHPMAAQGINSSLADAWTLGERIAAAGPDPAGLDAALDDYQRTRLARLDHTATVSHNAARMLTTTGGLARLLGRRMMRHTAGNRRLLRLTAGNLAGVDLRPLRPVDRLYQFGLLTDRRADAVGTQPTMNEGATS</sequence>
<keyword evidence="1" id="KW-0560">Oxidoreductase</keyword>
<comment type="caution">
    <text evidence="4">The sequence shown here is derived from an EMBL/GenBank/DDBJ whole genome shotgun (WGS) entry which is preliminary data.</text>
</comment>
<dbReference type="Proteomes" id="UP000823521">
    <property type="component" value="Unassembled WGS sequence"/>
</dbReference>
<dbReference type="InterPro" id="IPR050631">
    <property type="entry name" value="PheA/TfdB_FAD_monoxygenase"/>
</dbReference>
<dbReference type="SUPFAM" id="SSF51905">
    <property type="entry name" value="FAD/NAD(P)-binding domain"/>
    <property type="match status" value="1"/>
</dbReference>
<dbReference type="PANTHER" id="PTHR43476:SF4">
    <property type="entry name" value="BLR0106 PROTEIN"/>
    <property type="match status" value="1"/>
</dbReference>
<dbReference type="PANTHER" id="PTHR43476">
    <property type="entry name" value="3-(3-HYDROXY-PHENYL)PROPIONATE/3-HYDROXYCINNAMIC ACID HYDROXYLASE"/>
    <property type="match status" value="1"/>
</dbReference>
<dbReference type="PRINTS" id="PR00420">
    <property type="entry name" value="RNGMNOXGNASE"/>
</dbReference>
<accession>A0ABS3VS37</accession>
<gene>
    <name evidence="4" type="ORF">GSF22_15155</name>
</gene>
<name>A0ABS3VS37_MICEH</name>
<dbReference type="EMBL" id="WVUH01000117">
    <property type="protein sequence ID" value="MBO4207338.1"/>
    <property type="molecule type" value="Genomic_DNA"/>
</dbReference>
<feature type="domain" description="FAD-binding" evidence="3">
    <location>
        <begin position="3"/>
        <end position="341"/>
    </location>
</feature>